<evidence type="ECO:0000256" key="2">
    <source>
        <dbReference type="SAM" id="Phobius"/>
    </source>
</evidence>
<keyword evidence="2" id="KW-1133">Transmembrane helix</keyword>
<sequence>MRGFAAGIQKLFICLIIMAMGMVGIWTNSDIREAKAAIEDFVYADNGDGTATITGYNGIVKDVVIPPKIGLLDVTRIGSSAFAMKKLTSVTIPDSVTVIDGFAFGDNKLTSITIPSTVTSIGDAAFLNNALEIVIFEGRSITLGSNLFSDNDKLTKIVGYDDNANAKLCVEDYNKYVEDINGEFGNYLNKITYEKIISVGFNPDGNISWSNSQKIALTVASYIPTAESYYKWTTTPTVEPDSNEWTPLVETDQISTPLVNGNWYLHVMFEENNGNKTLFDSKVFKIERTPPVIQLSVGSTAPTKQSVSVTAEVSDGQSGVALRKWADGNREVFYFANGGAAFSGDSFSVAENGTYTVYAQDVAGNESIETITISNIFTVSPTIQLTMNPSGPTRGNVSVTAAVYAQSGVEELKYVLGQQASSYFAGAGTPLTILDGTAEIAVVDNGWMSVYAKDHAGNETVKQVEIKTIDRKKPTISLVGNPVIEIRRGTGFTDPGVSASDEYDGDLTSRVVRSGDSIDIDKPGVYTVHYDVTDRAGNEAERVSRTVKIIEPEPSDGGCSNCGGSPTPAPTPTPTPTSKPFYNEKVNIDVIKTLVEEANSAPAVTFNDVPVNAPNAKAIELATKLEIIKGYKDGSFHANDTVTRAEFATMLVRALGLTSEGDSSFKDTKGHWAADAIATLKASGIINGYLDGTFKPNQTISRAEIVAMLSKVMNTSFVKNDKFKDVSGNWAEAEIDTLSDMGIVKGVTDGTFKPNANATRSESLLMILRMLNVSLGLSLDIE</sequence>
<dbReference type="InterPro" id="IPR026906">
    <property type="entry name" value="LRR_5"/>
</dbReference>
<dbReference type="Pfam" id="PF16403">
    <property type="entry name" value="Bact_surface_Ig-like"/>
    <property type="match status" value="1"/>
</dbReference>
<gene>
    <name evidence="3" type="ORF">Back11_02200</name>
</gene>
<dbReference type="Gene3D" id="3.80.10.10">
    <property type="entry name" value="Ribonuclease Inhibitor"/>
    <property type="match status" value="1"/>
</dbReference>
<proteinExistence type="predicted"/>
<organism evidence="3 4">
    <name type="scientific">Paenibacillus baekrokdamisoli</name>
    <dbReference type="NCBI Taxonomy" id="1712516"/>
    <lineage>
        <taxon>Bacteria</taxon>
        <taxon>Bacillati</taxon>
        <taxon>Bacillota</taxon>
        <taxon>Bacilli</taxon>
        <taxon>Bacillales</taxon>
        <taxon>Paenibacillaceae</taxon>
        <taxon>Paenibacillus</taxon>
    </lineage>
</organism>
<accession>A0A3G9ISD8</accession>
<evidence type="ECO:0000256" key="1">
    <source>
        <dbReference type="SAM" id="MobiDB-lite"/>
    </source>
</evidence>
<dbReference type="InterPro" id="IPR013783">
    <property type="entry name" value="Ig-like_fold"/>
</dbReference>
<dbReference type="InterPro" id="IPR032675">
    <property type="entry name" value="LRR_dom_sf"/>
</dbReference>
<dbReference type="InterPro" id="IPR032179">
    <property type="entry name" value="Cry22Aa_Ig-like"/>
</dbReference>
<dbReference type="OrthoDB" id="2481381at2"/>
<dbReference type="KEGG" id="pbk:Back11_02200"/>
<feature type="compositionally biased region" description="Pro residues" evidence="1">
    <location>
        <begin position="567"/>
        <end position="577"/>
    </location>
</feature>
<keyword evidence="2" id="KW-0472">Membrane</keyword>
<dbReference type="EMBL" id="AP019308">
    <property type="protein sequence ID" value="BBH18875.1"/>
    <property type="molecule type" value="Genomic_DNA"/>
</dbReference>
<dbReference type="InterPro" id="IPR051465">
    <property type="entry name" value="Cell_Envelope_Struct_Comp"/>
</dbReference>
<keyword evidence="2" id="KW-0812">Transmembrane</keyword>
<protein>
    <submittedName>
        <fullName evidence="3">Uncharacterized protein</fullName>
    </submittedName>
</protein>
<dbReference type="PANTHER" id="PTHR43308">
    <property type="entry name" value="OUTER MEMBRANE PROTEIN ALPHA-RELATED"/>
    <property type="match status" value="1"/>
</dbReference>
<dbReference type="PROSITE" id="PS51272">
    <property type="entry name" value="SLH"/>
    <property type="match status" value="3"/>
</dbReference>
<dbReference type="RefSeq" id="WP_125653311.1">
    <property type="nucleotide sequence ID" value="NZ_AP019308.1"/>
</dbReference>
<dbReference type="Proteomes" id="UP000275368">
    <property type="component" value="Chromosome"/>
</dbReference>
<dbReference type="PANTHER" id="PTHR43308:SF5">
    <property type="entry name" value="S-LAYER PROTEIN _ PEPTIDOGLYCAN ENDO-BETA-N-ACETYLGLUCOSAMINIDASE"/>
    <property type="match status" value="1"/>
</dbReference>
<keyword evidence="4" id="KW-1185">Reference proteome</keyword>
<name>A0A3G9ISD8_9BACL</name>
<evidence type="ECO:0000313" key="4">
    <source>
        <dbReference type="Proteomes" id="UP000275368"/>
    </source>
</evidence>
<dbReference type="Pfam" id="PF13306">
    <property type="entry name" value="LRR_5"/>
    <property type="match status" value="1"/>
</dbReference>
<dbReference type="AlphaFoldDB" id="A0A3G9ISD8"/>
<feature type="transmembrane region" description="Helical" evidence="2">
    <location>
        <begin position="7"/>
        <end position="26"/>
    </location>
</feature>
<reference evidence="3 4" key="1">
    <citation type="submission" date="2018-11" db="EMBL/GenBank/DDBJ databases">
        <title>Complete genome sequence of Paenibacillus baekrokdamisoli strain KCTC 33723.</title>
        <authorList>
            <person name="Kang S.W."/>
            <person name="Lee K.C."/>
            <person name="Kim K.K."/>
            <person name="Kim J.S."/>
            <person name="Kim D.S."/>
            <person name="Ko S.H."/>
            <person name="Yang S.H."/>
            <person name="Lee J.S."/>
        </authorList>
    </citation>
    <scope>NUCLEOTIDE SEQUENCE [LARGE SCALE GENOMIC DNA]</scope>
    <source>
        <strain evidence="3 4">KCTC 33723</strain>
    </source>
</reference>
<dbReference type="Pfam" id="PF00395">
    <property type="entry name" value="SLH"/>
    <property type="match status" value="3"/>
</dbReference>
<dbReference type="InterPro" id="IPR001119">
    <property type="entry name" value="SLH_dom"/>
</dbReference>
<evidence type="ECO:0000313" key="3">
    <source>
        <dbReference type="EMBL" id="BBH18875.1"/>
    </source>
</evidence>
<dbReference type="Gene3D" id="2.60.40.10">
    <property type="entry name" value="Immunoglobulins"/>
    <property type="match status" value="1"/>
</dbReference>
<feature type="region of interest" description="Disordered" evidence="1">
    <location>
        <begin position="552"/>
        <end position="581"/>
    </location>
</feature>